<reference evidence="1" key="1">
    <citation type="submission" date="2021-06" db="EMBL/GenBank/DDBJ databases">
        <authorList>
            <consortium name="DOE Joint Genome Institute"/>
            <person name="Mondo S.J."/>
            <person name="Amses K.R."/>
            <person name="Simmons D.R."/>
            <person name="Longcore J.E."/>
            <person name="Seto K."/>
            <person name="Alves G.H."/>
            <person name="Bonds A.E."/>
            <person name="Quandt C.A."/>
            <person name="Davis W.J."/>
            <person name="Chang Y."/>
            <person name="Letcher P.M."/>
            <person name="Powell M.J."/>
            <person name="Kuo A."/>
            <person name="Labutti K."/>
            <person name="Pangilinan J."/>
            <person name="Andreopoulos W."/>
            <person name="Tritt A."/>
            <person name="Riley R."/>
            <person name="Hundley H."/>
            <person name="Johnson J."/>
            <person name="Lipzen A."/>
            <person name="Barry K."/>
            <person name="Berbee M.L."/>
            <person name="Buchler N.E."/>
            <person name="Grigoriev I.V."/>
            <person name="Spatafora J.W."/>
            <person name="Stajich J.E."/>
            <person name="James T.Y."/>
        </authorList>
    </citation>
    <scope>NUCLEOTIDE SEQUENCE</scope>
    <source>
        <strain evidence="1">AG</strain>
    </source>
</reference>
<evidence type="ECO:0000313" key="1">
    <source>
        <dbReference type="EMBL" id="KAI8577200.1"/>
    </source>
</evidence>
<keyword evidence="2" id="KW-1185">Reference proteome</keyword>
<gene>
    <name evidence="1" type="ORF">K450DRAFT_253371</name>
</gene>
<dbReference type="AlphaFoldDB" id="A0AAD5HAL2"/>
<dbReference type="GeneID" id="75916366"/>
<proteinExistence type="predicted"/>
<sequence length="80" mass="9226">MSCHVHFMDRVYSSVGYPSTTSANNNPTHMEIEHGLPTNSIFPMFDVYYALTTAMLDGTAVIRGRRFIIVFFHVIFFFWA</sequence>
<evidence type="ECO:0000313" key="2">
    <source>
        <dbReference type="Proteomes" id="UP001206595"/>
    </source>
</evidence>
<dbReference type="Proteomes" id="UP001206595">
    <property type="component" value="Unassembled WGS sequence"/>
</dbReference>
<dbReference type="RefSeq" id="XP_051442204.1">
    <property type="nucleotide sequence ID" value="XM_051591023.1"/>
</dbReference>
<protein>
    <submittedName>
        <fullName evidence="1">Uncharacterized protein</fullName>
    </submittedName>
</protein>
<reference evidence="1" key="2">
    <citation type="journal article" date="2022" name="Proc. Natl. Acad. Sci. U.S.A.">
        <title>Diploid-dominant life cycles characterize the early evolution of Fungi.</title>
        <authorList>
            <person name="Amses K.R."/>
            <person name="Simmons D.R."/>
            <person name="Longcore J.E."/>
            <person name="Mondo S.J."/>
            <person name="Seto K."/>
            <person name="Jeronimo G.H."/>
            <person name="Bonds A.E."/>
            <person name="Quandt C.A."/>
            <person name="Davis W.J."/>
            <person name="Chang Y."/>
            <person name="Federici B.A."/>
            <person name="Kuo A."/>
            <person name="LaButti K."/>
            <person name="Pangilinan J."/>
            <person name="Andreopoulos W."/>
            <person name="Tritt A."/>
            <person name="Riley R."/>
            <person name="Hundley H."/>
            <person name="Johnson J."/>
            <person name="Lipzen A."/>
            <person name="Barry K."/>
            <person name="Lang B.F."/>
            <person name="Cuomo C.A."/>
            <person name="Buchler N.E."/>
            <person name="Grigoriev I.V."/>
            <person name="Spatafora J.W."/>
            <person name="Stajich J.E."/>
            <person name="James T.Y."/>
        </authorList>
    </citation>
    <scope>NUCLEOTIDE SEQUENCE</scope>
    <source>
        <strain evidence="1">AG</strain>
    </source>
</reference>
<comment type="caution">
    <text evidence="1">The sequence shown here is derived from an EMBL/GenBank/DDBJ whole genome shotgun (WGS) entry which is preliminary data.</text>
</comment>
<dbReference type="EMBL" id="MU620944">
    <property type="protein sequence ID" value="KAI8577200.1"/>
    <property type="molecule type" value="Genomic_DNA"/>
</dbReference>
<name>A0AAD5HAL2_UMBRA</name>
<organism evidence="1 2">
    <name type="scientific">Umbelopsis ramanniana AG</name>
    <dbReference type="NCBI Taxonomy" id="1314678"/>
    <lineage>
        <taxon>Eukaryota</taxon>
        <taxon>Fungi</taxon>
        <taxon>Fungi incertae sedis</taxon>
        <taxon>Mucoromycota</taxon>
        <taxon>Mucoromycotina</taxon>
        <taxon>Umbelopsidomycetes</taxon>
        <taxon>Umbelopsidales</taxon>
        <taxon>Umbelopsidaceae</taxon>
        <taxon>Umbelopsis</taxon>
    </lineage>
</organism>
<accession>A0AAD5HAL2</accession>